<organism evidence="4 5">
    <name type="scientific">Paraburkholderia hiiakae</name>
    <dbReference type="NCBI Taxonomy" id="1081782"/>
    <lineage>
        <taxon>Bacteria</taxon>
        <taxon>Pseudomonadati</taxon>
        <taxon>Pseudomonadota</taxon>
        <taxon>Betaproteobacteria</taxon>
        <taxon>Burkholderiales</taxon>
        <taxon>Burkholderiaceae</taxon>
        <taxon>Paraburkholderia</taxon>
    </lineage>
</organism>
<dbReference type="EMBL" id="CAJHCQ010000006">
    <property type="protein sequence ID" value="CAD6533986.1"/>
    <property type="molecule type" value="Genomic_DNA"/>
</dbReference>
<evidence type="ECO:0000259" key="3">
    <source>
        <dbReference type="PROSITE" id="PS50110"/>
    </source>
</evidence>
<dbReference type="Gene3D" id="3.40.50.2300">
    <property type="match status" value="1"/>
</dbReference>
<keyword evidence="1 2" id="KW-0597">Phosphoprotein</keyword>
<evidence type="ECO:0000313" key="4">
    <source>
        <dbReference type="EMBL" id="CAD6533986.1"/>
    </source>
</evidence>
<dbReference type="Pfam" id="PF00072">
    <property type="entry name" value="Response_reg"/>
    <property type="match status" value="1"/>
</dbReference>
<gene>
    <name evidence="4" type="ORF">LMG27952_02861</name>
</gene>
<sequence length="115" mass="12014">MRMATASVIRSMGWNVLTFESAAAFLGSGVIGQTHCLISDVTMPGMSGIEMLAHLVSNGCAPPTIFLTGFPTAHDEALARANGALAYLTKPADFNVMQRSVQRALDKTGASNAGQ</sequence>
<evidence type="ECO:0000256" key="2">
    <source>
        <dbReference type="PROSITE-ProRule" id="PRU00169"/>
    </source>
</evidence>
<protein>
    <recommendedName>
        <fullName evidence="3">Response regulatory domain-containing protein</fullName>
    </recommendedName>
</protein>
<dbReference type="Proteomes" id="UP000656319">
    <property type="component" value="Unassembled WGS sequence"/>
</dbReference>
<dbReference type="InterPro" id="IPR050595">
    <property type="entry name" value="Bact_response_regulator"/>
</dbReference>
<dbReference type="InterPro" id="IPR001789">
    <property type="entry name" value="Sig_transdc_resp-reg_receiver"/>
</dbReference>
<dbReference type="PROSITE" id="PS50110">
    <property type="entry name" value="RESPONSE_REGULATORY"/>
    <property type="match status" value="1"/>
</dbReference>
<dbReference type="InterPro" id="IPR011006">
    <property type="entry name" value="CheY-like_superfamily"/>
</dbReference>
<dbReference type="SMART" id="SM00448">
    <property type="entry name" value="REC"/>
    <property type="match status" value="1"/>
</dbReference>
<dbReference type="PANTHER" id="PTHR44591:SF25">
    <property type="entry name" value="CHEMOTAXIS TWO-COMPONENT RESPONSE REGULATOR"/>
    <property type="match status" value="1"/>
</dbReference>
<name>A0ABM8NMY7_9BURK</name>
<dbReference type="SUPFAM" id="SSF52172">
    <property type="entry name" value="CheY-like"/>
    <property type="match status" value="1"/>
</dbReference>
<accession>A0ABM8NMY7</accession>
<proteinExistence type="predicted"/>
<evidence type="ECO:0000313" key="5">
    <source>
        <dbReference type="Proteomes" id="UP000656319"/>
    </source>
</evidence>
<feature type="modified residue" description="4-aspartylphosphate" evidence="2">
    <location>
        <position position="40"/>
    </location>
</feature>
<evidence type="ECO:0000256" key="1">
    <source>
        <dbReference type="ARBA" id="ARBA00022553"/>
    </source>
</evidence>
<feature type="domain" description="Response regulatory" evidence="3">
    <location>
        <begin position="1"/>
        <end position="105"/>
    </location>
</feature>
<dbReference type="PANTHER" id="PTHR44591">
    <property type="entry name" value="STRESS RESPONSE REGULATOR PROTEIN 1"/>
    <property type="match status" value="1"/>
</dbReference>
<comment type="caution">
    <text evidence="4">The sequence shown here is derived from an EMBL/GenBank/DDBJ whole genome shotgun (WGS) entry which is preliminary data.</text>
</comment>
<keyword evidence="5" id="KW-1185">Reference proteome</keyword>
<reference evidence="4 5" key="1">
    <citation type="submission" date="2020-10" db="EMBL/GenBank/DDBJ databases">
        <authorList>
            <person name="Peeters C."/>
        </authorList>
    </citation>
    <scope>NUCLEOTIDE SEQUENCE [LARGE SCALE GENOMIC DNA]</scope>
    <source>
        <strain evidence="4 5">LMG 27952</strain>
    </source>
</reference>